<dbReference type="Proteomes" id="UP001331561">
    <property type="component" value="Unassembled WGS sequence"/>
</dbReference>
<name>A0ABU6K1P8_9RHOO</name>
<protein>
    <submittedName>
        <fullName evidence="5">Glycosyltransferase family 2 protein</fullName>
    </submittedName>
</protein>
<dbReference type="Pfam" id="PF00535">
    <property type="entry name" value="Glycos_transf_2"/>
    <property type="match status" value="1"/>
</dbReference>
<comment type="similarity">
    <text evidence="1">Belongs to the glycosyltransferase 2 family.</text>
</comment>
<dbReference type="InterPro" id="IPR006446">
    <property type="entry name" value="RhaTrfase"/>
</dbReference>
<evidence type="ECO:0000313" key="5">
    <source>
        <dbReference type="EMBL" id="MEC5385585.1"/>
    </source>
</evidence>
<keyword evidence="2" id="KW-0328">Glycosyltransferase</keyword>
<dbReference type="NCBIfam" id="TIGR01556">
    <property type="entry name" value="rhamnosyltran"/>
    <property type="match status" value="1"/>
</dbReference>
<proteinExistence type="inferred from homology"/>
<dbReference type="InterPro" id="IPR029044">
    <property type="entry name" value="Nucleotide-diphossugar_trans"/>
</dbReference>
<keyword evidence="6" id="KW-1185">Reference proteome</keyword>
<dbReference type="CDD" id="cd02526">
    <property type="entry name" value="GT2_RfbF_like"/>
    <property type="match status" value="1"/>
</dbReference>
<dbReference type="EMBL" id="JAYXHS010000001">
    <property type="protein sequence ID" value="MEC5385585.1"/>
    <property type="molecule type" value="Genomic_DNA"/>
</dbReference>
<feature type="domain" description="Glycosyltransferase 2-like" evidence="4">
    <location>
        <begin position="18"/>
        <end position="118"/>
    </location>
</feature>
<dbReference type="PANTHER" id="PTHR43179">
    <property type="entry name" value="RHAMNOSYLTRANSFERASE WBBL"/>
    <property type="match status" value="1"/>
</dbReference>
<dbReference type="Gene3D" id="3.90.550.10">
    <property type="entry name" value="Spore Coat Polysaccharide Biosynthesis Protein SpsA, Chain A"/>
    <property type="match status" value="1"/>
</dbReference>
<reference evidence="5 6" key="1">
    <citation type="submission" date="2024-01" db="EMBL/GenBank/DDBJ databases">
        <title>Uliginosibacterium soil sp. nov.</title>
        <authorList>
            <person name="Lv Y."/>
        </authorList>
    </citation>
    <scope>NUCLEOTIDE SEQUENCE [LARGE SCALE GENOMIC DNA]</scope>
    <source>
        <strain evidence="5 6">H3</strain>
    </source>
</reference>
<dbReference type="InterPro" id="IPR001173">
    <property type="entry name" value="Glyco_trans_2-like"/>
</dbReference>
<dbReference type="SUPFAM" id="SSF53448">
    <property type="entry name" value="Nucleotide-diphospho-sugar transferases"/>
    <property type="match status" value="1"/>
</dbReference>
<comment type="caution">
    <text evidence="5">The sequence shown here is derived from an EMBL/GenBank/DDBJ whole genome shotgun (WGS) entry which is preliminary data.</text>
</comment>
<evidence type="ECO:0000256" key="3">
    <source>
        <dbReference type="ARBA" id="ARBA00022679"/>
    </source>
</evidence>
<evidence type="ECO:0000259" key="4">
    <source>
        <dbReference type="Pfam" id="PF00535"/>
    </source>
</evidence>
<organism evidence="5 6">
    <name type="scientific">Uliginosibacterium silvisoli</name>
    <dbReference type="NCBI Taxonomy" id="3114758"/>
    <lineage>
        <taxon>Bacteria</taxon>
        <taxon>Pseudomonadati</taxon>
        <taxon>Pseudomonadota</taxon>
        <taxon>Betaproteobacteria</taxon>
        <taxon>Rhodocyclales</taxon>
        <taxon>Zoogloeaceae</taxon>
        <taxon>Uliginosibacterium</taxon>
    </lineage>
</organism>
<evidence type="ECO:0000256" key="2">
    <source>
        <dbReference type="ARBA" id="ARBA00022676"/>
    </source>
</evidence>
<dbReference type="RefSeq" id="WP_327598537.1">
    <property type="nucleotide sequence ID" value="NZ_JAYXHS010000001.1"/>
</dbReference>
<gene>
    <name evidence="5" type="ORF">VVD49_07605</name>
</gene>
<dbReference type="PANTHER" id="PTHR43179:SF12">
    <property type="entry name" value="GALACTOFURANOSYLTRANSFERASE GLFT2"/>
    <property type="match status" value="1"/>
</dbReference>
<accession>A0ABU6K1P8</accession>
<evidence type="ECO:0000313" key="6">
    <source>
        <dbReference type="Proteomes" id="UP001331561"/>
    </source>
</evidence>
<keyword evidence="3" id="KW-0808">Transferase</keyword>
<evidence type="ECO:0000256" key="1">
    <source>
        <dbReference type="ARBA" id="ARBA00006739"/>
    </source>
</evidence>
<sequence length="311" mass="33965">MSAQDLSGAPVPDRVVALIVSYNPDVNTLQRLLDSLQGQVDVSIVVDNGSRDDIGLAAMVRTEGEELIALGRNMGIAHAQNVGIARARELGATQLVFFDHDSCPADGMVKALRTSLHWLGTQGRRVGSIGPSYVDERQGSVPVFVRVRGLSLTRCAKPELGDVVAVDHLIASGCMIPMAVLNDVGDMRSDLFIDYVDVEWGLRAQSMGYENFGCFSAWMQHSLGDDPIIFRGAAYPARSPLRHYYTFRNAVLVSRLSYVPGAWKCANGLRTAQKFVFYALFGKSRLQQLKMMTLGLWHGLMGRTGPFCPGA</sequence>